<proteinExistence type="predicted"/>
<evidence type="ECO:0000256" key="1">
    <source>
        <dbReference type="SAM" id="Phobius"/>
    </source>
</evidence>
<evidence type="ECO:0000313" key="2">
    <source>
        <dbReference type="EMBL" id="KPH74063.1"/>
    </source>
</evidence>
<keyword evidence="1" id="KW-0472">Membrane</keyword>
<feature type="transmembrane region" description="Helical" evidence="1">
    <location>
        <begin position="45"/>
        <end position="70"/>
    </location>
</feature>
<organism evidence="2 3">
    <name type="scientific">Bosea vaviloviae</name>
    <dbReference type="NCBI Taxonomy" id="1526658"/>
    <lineage>
        <taxon>Bacteria</taxon>
        <taxon>Pseudomonadati</taxon>
        <taxon>Pseudomonadota</taxon>
        <taxon>Alphaproteobacteria</taxon>
        <taxon>Hyphomicrobiales</taxon>
        <taxon>Boseaceae</taxon>
        <taxon>Bosea</taxon>
    </lineage>
</organism>
<keyword evidence="1" id="KW-0812">Transmembrane</keyword>
<keyword evidence="1" id="KW-1133">Transmembrane helix</keyword>
<accession>A0A0N1EXQ3</accession>
<keyword evidence="3" id="KW-1185">Reference proteome</keyword>
<reference evidence="2 3" key="1">
    <citation type="submission" date="2015-07" db="EMBL/GenBank/DDBJ databases">
        <title>Whole genome sequencing of Bosea vaviloviae isolated from cave pool.</title>
        <authorList>
            <person name="Tan N.E.H."/>
            <person name="Lee Y.P."/>
            <person name="Gan H.M."/>
            <person name="Barton H."/>
            <person name="Savka M.A."/>
        </authorList>
    </citation>
    <scope>NUCLEOTIDE SEQUENCE [LARGE SCALE GENOMIC DNA]</scope>
    <source>
        <strain evidence="2 3">SD260</strain>
    </source>
</reference>
<dbReference type="RefSeq" id="WP_054211942.1">
    <property type="nucleotide sequence ID" value="NZ_LGSZ01000089.1"/>
</dbReference>
<gene>
    <name evidence="2" type="ORF">AE618_25940</name>
</gene>
<feature type="transmembrane region" description="Helical" evidence="1">
    <location>
        <begin position="12"/>
        <end position="33"/>
    </location>
</feature>
<dbReference type="OrthoDB" id="8163404at2"/>
<evidence type="ECO:0000313" key="3">
    <source>
        <dbReference type="Proteomes" id="UP000037822"/>
    </source>
</evidence>
<dbReference type="PATRIC" id="fig|1526658.3.peg.3746"/>
<name>A0A0N1EXQ3_9HYPH</name>
<dbReference type="EMBL" id="LGSZ01000089">
    <property type="protein sequence ID" value="KPH74063.1"/>
    <property type="molecule type" value="Genomic_DNA"/>
</dbReference>
<protein>
    <submittedName>
        <fullName evidence="2">Uncharacterized protein</fullName>
    </submittedName>
</protein>
<dbReference type="AlphaFoldDB" id="A0A0N1EXQ3"/>
<comment type="caution">
    <text evidence="2">The sequence shown here is derived from an EMBL/GenBank/DDBJ whole genome shotgun (WGS) entry which is preliminary data.</text>
</comment>
<sequence>MGRMFAEALRAGLWGLLLGPLLAVLAVFAALVFDPKCGVGDSGGCAMGVVTAPVAVALPSFGLFFALGLVRGLWRRRPADPAAAIRRLRNWGQED</sequence>
<dbReference type="Proteomes" id="UP000037822">
    <property type="component" value="Unassembled WGS sequence"/>
</dbReference>